<reference evidence="3" key="2">
    <citation type="submission" date="2019-01" db="UniProtKB">
        <authorList>
            <consortium name="EnsemblPlants"/>
        </authorList>
    </citation>
    <scope>IDENTIFICATION</scope>
    <source>
        <strain evidence="3">cv. Heinz 1706</strain>
    </source>
</reference>
<dbReference type="Proteomes" id="UP000004994">
    <property type="component" value="Chromosome 3"/>
</dbReference>
<dbReference type="InParanoid" id="A0A3Q7FLU3"/>
<accession>A0A3Q7FLU3</accession>
<evidence type="ECO:0000313" key="3">
    <source>
        <dbReference type="EnsemblPlants" id="Solyc03g078055.1.1"/>
    </source>
</evidence>
<proteinExistence type="predicted"/>
<dbReference type="GO" id="GO:0008168">
    <property type="term" value="F:methyltransferase activity"/>
    <property type="evidence" value="ECO:0007669"/>
    <property type="project" value="UniProtKB-KW"/>
</dbReference>
<dbReference type="STRING" id="4081.A0A3Q7FLU3"/>
<reference evidence="3" key="1">
    <citation type="journal article" date="2012" name="Nature">
        <title>The tomato genome sequence provides insights into fleshy fruit evolution.</title>
        <authorList>
            <consortium name="Tomato Genome Consortium"/>
        </authorList>
    </citation>
    <scope>NUCLEOTIDE SEQUENCE [LARGE SCALE GENOMIC DNA]</scope>
    <source>
        <strain evidence="3">cv. Heinz 1706</strain>
    </source>
</reference>
<protein>
    <submittedName>
        <fullName evidence="3">Uncharacterized protein</fullName>
    </submittedName>
</protein>
<evidence type="ECO:0000256" key="2">
    <source>
        <dbReference type="ARBA" id="ARBA00023180"/>
    </source>
</evidence>
<evidence type="ECO:0000313" key="4">
    <source>
        <dbReference type="Proteomes" id="UP000004994"/>
    </source>
</evidence>
<name>A0A3Q7FLU3_SOLLC</name>
<dbReference type="InterPro" id="IPR004159">
    <property type="entry name" value="Put_SAM_MeTrfase"/>
</dbReference>
<dbReference type="AlphaFoldDB" id="A0A3Q7FLU3"/>
<dbReference type="Pfam" id="PF03141">
    <property type="entry name" value="Methyltransf_29"/>
    <property type="match status" value="1"/>
</dbReference>
<organism evidence="3">
    <name type="scientific">Solanum lycopersicum</name>
    <name type="common">Tomato</name>
    <name type="synonym">Lycopersicon esculentum</name>
    <dbReference type="NCBI Taxonomy" id="4081"/>
    <lineage>
        <taxon>Eukaryota</taxon>
        <taxon>Viridiplantae</taxon>
        <taxon>Streptophyta</taxon>
        <taxon>Embryophyta</taxon>
        <taxon>Tracheophyta</taxon>
        <taxon>Spermatophyta</taxon>
        <taxon>Magnoliopsida</taxon>
        <taxon>eudicotyledons</taxon>
        <taxon>Gunneridae</taxon>
        <taxon>Pentapetalae</taxon>
        <taxon>asterids</taxon>
        <taxon>lamiids</taxon>
        <taxon>Solanales</taxon>
        <taxon>Solanaceae</taxon>
        <taxon>Solanoideae</taxon>
        <taxon>Solaneae</taxon>
        <taxon>Solanum</taxon>
        <taxon>Solanum subgen. Lycopersicon</taxon>
    </lineage>
</organism>
<keyword evidence="4" id="KW-1185">Reference proteome</keyword>
<dbReference type="GO" id="GO:0032259">
    <property type="term" value="P:methylation"/>
    <property type="evidence" value="ECO:0007669"/>
    <property type="project" value="UniProtKB-KW"/>
</dbReference>
<keyword evidence="1" id="KW-0489">Methyltransferase</keyword>
<dbReference type="Gramene" id="Solyc03g078055.1.1">
    <property type="protein sequence ID" value="Solyc03g078055.1.1"/>
    <property type="gene ID" value="Solyc03g078055.1"/>
</dbReference>
<evidence type="ECO:0000256" key="1">
    <source>
        <dbReference type="ARBA" id="ARBA00022603"/>
    </source>
</evidence>
<dbReference type="EnsemblPlants" id="Solyc03g078055.1.1">
    <property type="protein sequence ID" value="Solyc03g078055.1.1"/>
    <property type="gene ID" value="Solyc03g078055.1"/>
</dbReference>
<sequence length="133" mass="15261">MFLKLATLKQSNLVMNYFHSIVGMRTLLECSYRKKRRTNIIASETTLLPMQIFNISQLKQSFHQRGLALDNLGKKKQESTIILQQQHLIILITVIPWGAADGILMMEIYRVLGPGGYWVLSGPHISWKTNYKA</sequence>
<keyword evidence="2" id="KW-0325">Glycoprotein</keyword>
<keyword evidence="1" id="KW-0808">Transferase</keyword>